<feature type="transmembrane region" description="Helical" evidence="2">
    <location>
        <begin position="104"/>
        <end position="121"/>
    </location>
</feature>
<feature type="region of interest" description="Disordered" evidence="1">
    <location>
        <begin position="34"/>
        <end position="57"/>
    </location>
</feature>
<evidence type="ECO:0000313" key="4">
    <source>
        <dbReference type="Proteomes" id="UP001054945"/>
    </source>
</evidence>
<keyword evidence="2" id="KW-0472">Membrane</keyword>
<evidence type="ECO:0000256" key="1">
    <source>
        <dbReference type="SAM" id="MobiDB-lite"/>
    </source>
</evidence>
<dbReference type="Proteomes" id="UP001054945">
    <property type="component" value="Unassembled WGS sequence"/>
</dbReference>
<name>A0AAV4P3I7_CAEEX</name>
<gene>
    <name evidence="3" type="ORF">CEXT_269881</name>
</gene>
<dbReference type="EMBL" id="BPLR01003996">
    <property type="protein sequence ID" value="GIX91118.1"/>
    <property type="molecule type" value="Genomic_DNA"/>
</dbReference>
<feature type="compositionally biased region" description="Basic and acidic residues" evidence="1">
    <location>
        <begin position="34"/>
        <end position="51"/>
    </location>
</feature>
<evidence type="ECO:0000313" key="3">
    <source>
        <dbReference type="EMBL" id="GIX91118.1"/>
    </source>
</evidence>
<keyword evidence="2" id="KW-1133">Transmembrane helix</keyword>
<sequence length="122" mass="14741">MWLSCYNCKKEPLLIQTSVEEGFRQKLWINEKGKKGIPSGRREKKTDEKRNRCQKRKMKRKDGVQIMSCEAKTATDRSYKRSEPQHFWIKMAWKRKSIKEKVELVPLYIFFSFISFFLLFLP</sequence>
<protein>
    <recommendedName>
        <fullName evidence="5">Transmembrane protein</fullName>
    </recommendedName>
</protein>
<dbReference type="AlphaFoldDB" id="A0AAV4P3I7"/>
<proteinExistence type="predicted"/>
<reference evidence="3 4" key="1">
    <citation type="submission" date="2021-06" db="EMBL/GenBank/DDBJ databases">
        <title>Caerostris extrusa draft genome.</title>
        <authorList>
            <person name="Kono N."/>
            <person name="Arakawa K."/>
        </authorList>
    </citation>
    <scope>NUCLEOTIDE SEQUENCE [LARGE SCALE GENOMIC DNA]</scope>
</reference>
<evidence type="ECO:0008006" key="5">
    <source>
        <dbReference type="Google" id="ProtNLM"/>
    </source>
</evidence>
<evidence type="ECO:0000256" key="2">
    <source>
        <dbReference type="SAM" id="Phobius"/>
    </source>
</evidence>
<keyword evidence="2" id="KW-0812">Transmembrane</keyword>
<accession>A0AAV4P3I7</accession>
<organism evidence="3 4">
    <name type="scientific">Caerostris extrusa</name>
    <name type="common">Bark spider</name>
    <name type="synonym">Caerostris bankana</name>
    <dbReference type="NCBI Taxonomy" id="172846"/>
    <lineage>
        <taxon>Eukaryota</taxon>
        <taxon>Metazoa</taxon>
        <taxon>Ecdysozoa</taxon>
        <taxon>Arthropoda</taxon>
        <taxon>Chelicerata</taxon>
        <taxon>Arachnida</taxon>
        <taxon>Araneae</taxon>
        <taxon>Araneomorphae</taxon>
        <taxon>Entelegynae</taxon>
        <taxon>Araneoidea</taxon>
        <taxon>Araneidae</taxon>
        <taxon>Caerostris</taxon>
    </lineage>
</organism>
<comment type="caution">
    <text evidence="3">The sequence shown here is derived from an EMBL/GenBank/DDBJ whole genome shotgun (WGS) entry which is preliminary data.</text>
</comment>
<keyword evidence="4" id="KW-1185">Reference proteome</keyword>